<dbReference type="KEGG" id="cpis:HS961_13745"/>
<gene>
    <name evidence="2" type="ORF">HS961_13745</name>
</gene>
<proteinExistence type="predicted"/>
<dbReference type="AlphaFoldDB" id="A0A7G5EII5"/>
<dbReference type="Proteomes" id="UP000515240">
    <property type="component" value="Chromosome"/>
</dbReference>
<dbReference type="EMBL" id="CP058554">
    <property type="protein sequence ID" value="QMV73810.1"/>
    <property type="molecule type" value="Genomic_DNA"/>
</dbReference>
<evidence type="ECO:0000313" key="2">
    <source>
        <dbReference type="EMBL" id="QMV73810.1"/>
    </source>
</evidence>
<organism evidence="2 3">
    <name type="scientific">Comamonas piscis</name>
    <dbReference type="NCBI Taxonomy" id="1562974"/>
    <lineage>
        <taxon>Bacteria</taxon>
        <taxon>Pseudomonadati</taxon>
        <taxon>Pseudomonadota</taxon>
        <taxon>Betaproteobacteria</taxon>
        <taxon>Burkholderiales</taxon>
        <taxon>Comamonadaceae</taxon>
        <taxon>Comamonas</taxon>
    </lineage>
</organism>
<name>A0A7G5EII5_9BURK</name>
<protein>
    <submittedName>
        <fullName evidence="2">Uncharacterized protein</fullName>
    </submittedName>
</protein>
<reference evidence="2 3" key="1">
    <citation type="journal article" date="2020" name="G3 (Bethesda)">
        <title>CeMbio - The Caenorhabditis elegans Microbiome Resource.</title>
        <authorList>
            <person name="Dirksen P."/>
            <person name="Assie A."/>
            <person name="Zimmermann J."/>
            <person name="Zhang F."/>
            <person name="Tietje A.M."/>
            <person name="Marsh S.A."/>
            <person name="Felix M.A."/>
            <person name="Shapira M."/>
            <person name="Kaleta C."/>
            <person name="Schulenburg H."/>
            <person name="Samuel B."/>
        </authorList>
    </citation>
    <scope>NUCLEOTIDE SEQUENCE [LARGE SCALE GENOMIC DNA]</scope>
    <source>
        <strain evidence="2 3">BIGb0172</strain>
    </source>
</reference>
<accession>A0A7G5EII5</accession>
<keyword evidence="3" id="KW-1185">Reference proteome</keyword>
<dbReference type="RefSeq" id="WP_182322851.1">
    <property type="nucleotide sequence ID" value="NZ_CP058554.1"/>
</dbReference>
<keyword evidence="1" id="KW-1133">Transmembrane helix</keyword>
<evidence type="ECO:0000256" key="1">
    <source>
        <dbReference type="SAM" id="Phobius"/>
    </source>
</evidence>
<sequence>MEIDRQVAWMLFWSLVGTVISFWVGYEILKSAIKNGINASKLGDRQKLLQPAPPPVAPAGYRWVLVKDDKSGPDIRPER</sequence>
<keyword evidence="1" id="KW-0472">Membrane</keyword>
<evidence type="ECO:0000313" key="3">
    <source>
        <dbReference type="Proteomes" id="UP000515240"/>
    </source>
</evidence>
<feature type="transmembrane region" description="Helical" evidence="1">
    <location>
        <begin position="6"/>
        <end position="26"/>
    </location>
</feature>
<keyword evidence="1" id="KW-0812">Transmembrane</keyword>